<dbReference type="EC" id="3.2.1.-" evidence="9"/>
<evidence type="ECO:0000256" key="8">
    <source>
        <dbReference type="PIRSR" id="PIRSR601382-3"/>
    </source>
</evidence>
<evidence type="ECO:0000256" key="9">
    <source>
        <dbReference type="RuleBase" id="RU361193"/>
    </source>
</evidence>
<protein>
    <recommendedName>
        <fullName evidence="9">alpha-1,2-Mannosidase</fullName>
        <ecNumber evidence="9">3.2.1.-</ecNumber>
    </recommendedName>
</protein>
<dbReference type="FunFam" id="1.50.10.10:FF:000037">
    <property type="entry name" value="alpha-1,2-Mannosidase"/>
    <property type="match status" value="1"/>
</dbReference>
<evidence type="ECO:0000256" key="7">
    <source>
        <dbReference type="PIRSR" id="PIRSR601382-2"/>
    </source>
</evidence>
<dbReference type="PANTHER" id="PTHR11742:SF49">
    <property type="entry name" value="ALPHA-1,2-MANNOSIDASE"/>
    <property type="match status" value="1"/>
</dbReference>
<keyword evidence="11" id="KW-1185">Reference proteome</keyword>
<feature type="disulfide bond" evidence="8">
    <location>
        <begin position="383"/>
        <end position="412"/>
    </location>
</feature>
<dbReference type="SUPFAM" id="SSF48225">
    <property type="entry name" value="Seven-hairpin glycosidases"/>
    <property type="match status" value="1"/>
</dbReference>
<dbReference type="Pfam" id="PF01532">
    <property type="entry name" value="Glyco_hydro_47"/>
    <property type="match status" value="1"/>
</dbReference>
<dbReference type="GO" id="GO:0016020">
    <property type="term" value="C:membrane"/>
    <property type="evidence" value="ECO:0007669"/>
    <property type="project" value="InterPro"/>
</dbReference>
<dbReference type="Gene3D" id="1.50.10.10">
    <property type="match status" value="1"/>
</dbReference>
<organism evidence="10 11">
    <name type="scientific">Myriangium duriaei CBS 260.36</name>
    <dbReference type="NCBI Taxonomy" id="1168546"/>
    <lineage>
        <taxon>Eukaryota</taxon>
        <taxon>Fungi</taxon>
        <taxon>Dikarya</taxon>
        <taxon>Ascomycota</taxon>
        <taxon>Pezizomycotina</taxon>
        <taxon>Dothideomycetes</taxon>
        <taxon>Dothideomycetidae</taxon>
        <taxon>Myriangiales</taxon>
        <taxon>Myriangiaceae</taxon>
        <taxon>Myriangium</taxon>
    </lineage>
</organism>
<proteinExistence type="inferred from homology"/>
<accession>A0A9P4JEI5</accession>
<dbReference type="GO" id="GO:0005783">
    <property type="term" value="C:endoplasmic reticulum"/>
    <property type="evidence" value="ECO:0007669"/>
    <property type="project" value="TreeGrafter"/>
</dbReference>
<sequence>MLLCSRPLLKLAIALFTFFVFATLTSDVPVHSRAFRFARPLTSFHWRDVKLRYPVDAIRPLPSGPPQNIPRVQFDFPTESQSERAEREERQKIVRDTFLHAWNGYKSHAWLKDEVSPISGGSENGFGGWGATLVDSLDTLWIMGLKKEFNKAVTALDRIDFSSCAINRISVFETNIRYLGGLLSAYDLSGRKYKKILHKAVEVGDMLYLAFDTPNHMPVSFWFWETAKQGGFNPEPYSAVLAEYGSFSLEFTRLSQITGDPKYYDAMARVMDVFEAQQNSTKVPGLWPVNLKPSSKVFTDDTKFTLGASADSMYEYLPKQHLLINGRTDSYKKMYTSAIEAAKENLFFRALSPNDTEIMFSGISSGSSLDTLRHESISEHLTCFVGGMVGLGAKIFSREEDLKIARQLTDGCIWAYDMMPTGIMPEIFTVQRCGNSYASKLKGDGNPGCEWSQEKWFKALVDADSIWNPPENKDTPLEEQARQVVLSKKLRPGFINIRDPRYLLRPEAIESVFVMYRITGDRSLLNAGWRMFQSIAKHTKTNIAHAGIKDVSVEKPVQEDKMESFWLGETLKYFYLLFSEPDLISLDDFVLNTEAHPLLRERT</sequence>
<evidence type="ECO:0000256" key="4">
    <source>
        <dbReference type="ARBA" id="ARBA00022801"/>
    </source>
</evidence>
<keyword evidence="7" id="KW-0106">Calcium</keyword>
<feature type="active site" description="Proton donor" evidence="6">
    <location>
        <position position="426"/>
    </location>
</feature>
<dbReference type="InterPro" id="IPR001382">
    <property type="entry name" value="Glyco_hydro_47"/>
</dbReference>
<evidence type="ECO:0000256" key="2">
    <source>
        <dbReference type="ARBA" id="ARBA00004922"/>
    </source>
</evidence>
<dbReference type="InterPro" id="IPR012341">
    <property type="entry name" value="6hp_glycosidase-like_sf"/>
</dbReference>
<keyword evidence="4 9" id="KW-0378">Hydrolase</keyword>
<feature type="active site" evidence="6">
    <location>
        <position position="507"/>
    </location>
</feature>
<keyword evidence="7" id="KW-0479">Metal-binding</keyword>
<evidence type="ECO:0000313" key="11">
    <source>
        <dbReference type="Proteomes" id="UP000799439"/>
    </source>
</evidence>
<dbReference type="GO" id="GO:0004571">
    <property type="term" value="F:mannosyl-oligosaccharide 1,2-alpha-mannosidase activity"/>
    <property type="evidence" value="ECO:0007669"/>
    <property type="project" value="InterPro"/>
</dbReference>
<keyword evidence="5 8" id="KW-1015">Disulfide bond</keyword>
<evidence type="ECO:0000313" key="10">
    <source>
        <dbReference type="EMBL" id="KAF2157548.1"/>
    </source>
</evidence>
<evidence type="ECO:0000256" key="3">
    <source>
        <dbReference type="ARBA" id="ARBA00007658"/>
    </source>
</evidence>
<dbReference type="PRINTS" id="PR00747">
    <property type="entry name" value="GLYHDRLASE47"/>
</dbReference>
<name>A0A9P4JEI5_9PEZI</name>
<comment type="caution">
    <text evidence="10">The sequence shown here is derived from an EMBL/GenBank/DDBJ whole genome shotgun (WGS) entry which is preliminary data.</text>
</comment>
<comment type="similarity">
    <text evidence="3 9">Belongs to the glycosyl hydrolase 47 family.</text>
</comment>
<keyword evidence="9" id="KW-0326">Glycosidase</keyword>
<evidence type="ECO:0000256" key="5">
    <source>
        <dbReference type="ARBA" id="ARBA00023157"/>
    </source>
</evidence>
<evidence type="ECO:0000256" key="1">
    <source>
        <dbReference type="ARBA" id="ARBA00001913"/>
    </source>
</evidence>
<dbReference type="GO" id="GO:0036503">
    <property type="term" value="P:ERAD pathway"/>
    <property type="evidence" value="ECO:0007669"/>
    <property type="project" value="UniProtKB-ARBA"/>
</dbReference>
<dbReference type="GO" id="GO:0005975">
    <property type="term" value="P:carbohydrate metabolic process"/>
    <property type="evidence" value="ECO:0007669"/>
    <property type="project" value="InterPro"/>
</dbReference>
<dbReference type="AlphaFoldDB" id="A0A9P4JEI5"/>
<dbReference type="GO" id="GO:0005509">
    <property type="term" value="F:calcium ion binding"/>
    <property type="evidence" value="ECO:0007669"/>
    <property type="project" value="InterPro"/>
</dbReference>
<feature type="binding site" evidence="7">
    <location>
        <position position="593"/>
    </location>
    <ligand>
        <name>Ca(2+)</name>
        <dbReference type="ChEBI" id="CHEBI:29108"/>
    </ligand>
</feature>
<comment type="cofactor">
    <cofactor evidence="1 7">
        <name>Ca(2+)</name>
        <dbReference type="ChEBI" id="CHEBI:29108"/>
    </cofactor>
</comment>
<evidence type="ECO:0000256" key="6">
    <source>
        <dbReference type="PIRSR" id="PIRSR601382-1"/>
    </source>
</evidence>
<comment type="pathway">
    <text evidence="2">Protein modification; protein glycosylation.</text>
</comment>
<dbReference type="Proteomes" id="UP000799439">
    <property type="component" value="Unassembled WGS sequence"/>
</dbReference>
<feature type="active site" evidence="6">
    <location>
        <position position="311"/>
    </location>
</feature>
<gene>
    <name evidence="10" type="ORF">K461DRAFT_273745</name>
</gene>
<dbReference type="OrthoDB" id="8118055at2759"/>
<feature type="active site" description="Proton donor" evidence="6">
    <location>
        <position position="173"/>
    </location>
</feature>
<dbReference type="EMBL" id="ML996081">
    <property type="protein sequence ID" value="KAF2157548.1"/>
    <property type="molecule type" value="Genomic_DNA"/>
</dbReference>
<dbReference type="PANTHER" id="PTHR11742">
    <property type="entry name" value="MANNOSYL-OLIGOSACCHARIDE ALPHA-1,2-MANNOSIDASE-RELATED"/>
    <property type="match status" value="1"/>
</dbReference>
<dbReference type="InterPro" id="IPR036026">
    <property type="entry name" value="Seven-hairpin_glycosidases"/>
</dbReference>
<reference evidence="10" key="1">
    <citation type="journal article" date="2020" name="Stud. Mycol.">
        <title>101 Dothideomycetes genomes: a test case for predicting lifestyles and emergence of pathogens.</title>
        <authorList>
            <person name="Haridas S."/>
            <person name="Albert R."/>
            <person name="Binder M."/>
            <person name="Bloem J."/>
            <person name="Labutti K."/>
            <person name="Salamov A."/>
            <person name="Andreopoulos B."/>
            <person name="Baker S."/>
            <person name="Barry K."/>
            <person name="Bills G."/>
            <person name="Bluhm B."/>
            <person name="Cannon C."/>
            <person name="Castanera R."/>
            <person name="Culley D."/>
            <person name="Daum C."/>
            <person name="Ezra D."/>
            <person name="Gonzalez J."/>
            <person name="Henrissat B."/>
            <person name="Kuo A."/>
            <person name="Liang C."/>
            <person name="Lipzen A."/>
            <person name="Lutzoni F."/>
            <person name="Magnuson J."/>
            <person name="Mondo S."/>
            <person name="Nolan M."/>
            <person name="Ohm R."/>
            <person name="Pangilinan J."/>
            <person name="Park H.-J."/>
            <person name="Ramirez L."/>
            <person name="Alfaro M."/>
            <person name="Sun H."/>
            <person name="Tritt A."/>
            <person name="Yoshinaga Y."/>
            <person name="Zwiers L.-H."/>
            <person name="Turgeon B."/>
            <person name="Goodwin S."/>
            <person name="Spatafora J."/>
            <person name="Crous P."/>
            <person name="Grigoriev I."/>
        </authorList>
    </citation>
    <scope>NUCLEOTIDE SEQUENCE</scope>
    <source>
        <strain evidence="10">CBS 260.36</strain>
    </source>
</reference>
<dbReference type="InterPro" id="IPR050749">
    <property type="entry name" value="Glycosyl_Hydrolase_47"/>
</dbReference>